<evidence type="ECO:0000256" key="6">
    <source>
        <dbReference type="ARBA" id="ARBA00023123"/>
    </source>
</evidence>
<dbReference type="GO" id="GO:0000146">
    <property type="term" value="F:microfilament motor activity"/>
    <property type="evidence" value="ECO:0007669"/>
    <property type="project" value="TreeGrafter"/>
</dbReference>
<dbReference type="GO" id="GO:0016459">
    <property type="term" value="C:myosin complex"/>
    <property type="evidence" value="ECO:0007669"/>
    <property type="project" value="UniProtKB-KW"/>
</dbReference>
<keyword evidence="8 9" id="KW-0009">Actin-binding</keyword>
<feature type="region of interest" description="Disordered" evidence="10">
    <location>
        <begin position="1"/>
        <end position="22"/>
    </location>
</feature>
<dbReference type="InterPro" id="IPR008989">
    <property type="entry name" value="Myosin_S1_N"/>
</dbReference>
<keyword evidence="13" id="KW-1185">Reference proteome</keyword>
<protein>
    <submittedName>
        <fullName evidence="14">Myosin heavy chain</fullName>
    </submittedName>
</protein>
<dbReference type="Gene3D" id="2.30.30.360">
    <property type="entry name" value="Myosin S1 fragment, N-terminal"/>
    <property type="match status" value="1"/>
</dbReference>
<feature type="domain" description="Myosin N-terminal SH3-like" evidence="12">
    <location>
        <begin position="37"/>
        <end position="87"/>
    </location>
</feature>
<reference evidence="14" key="1">
    <citation type="submission" date="2022-11" db="UniProtKB">
        <authorList>
            <consortium name="WormBaseParasite"/>
        </authorList>
    </citation>
    <scope>IDENTIFICATION</scope>
</reference>
<proteinExistence type="inferred from homology"/>
<dbReference type="PROSITE" id="PS51844">
    <property type="entry name" value="SH3_LIKE"/>
    <property type="match status" value="1"/>
</dbReference>
<evidence type="ECO:0000256" key="10">
    <source>
        <dbReference type="SAM" id="MobiDB-lite"/>
    </source>
</evidence>
<dbReference type="PANTHER" id="PTHR13140">
    <property type="entry name" value="MYOSIN"/>
    <property type="match status" value="1"/>
</dbReference>
<dbReference type="FunFam" id="3.40.850.10:FF:000101">
    <property type="entry name" value="Slow myosin heavy chain 2"/>
    <property type="match status" value="1"/>
</dbReference>
<keyword evidence="5" id="KW-0175">Coiled coil</keyword>
<dbReference type="GO" id="GO:0005524">
    <property type="term" value="F:ATP binding"/>
    <property type="evidence" value="ECO:0007669"/>
    <property type="project" value="UniProtKB-KW"/>
</dbReference>
<evidence type="ECO:0000256" key="5">
    <source>
        <dbReference type="ARBA" id="ARBA00023054"/>
    </source>
</evidence>
<feature type="domain" description="Myosin motor" evidence="11">
    <location>
        <begin position="91"/>
        <end position="463"/>
    </location>
</feature>
<dbReference type="Gene3D" id="1.20.120.720">
    <property type="entry name" value="Myosin VI head, motor domain, U50 subdomain"/>
    <property type="match status" value="2"/>
</dbReference>
<dbReference type="Pfam" id="PF00063">
    <property type="entry name" value="Myosin_head"/>
    <property type="match status" value="3"/>
</dbReference>
<accession>A0A915PC58</accession>
<feature type="region of interest" description="Actin-binding" evidence="9">
    <location>
        <begin position="436"/>
        <end position="458"/>
    </location>
</feature>
<keyword evidence="4" id="KW-0112">Calmodulin-binding</keyword>
<dbReference type="GO" id="GO:0016020">
    <property type="term" value="C:membrane"/>
    <property type="evidence" value="ECO:0007669"/>
    <property type="project" value="TreeGrafter"/>
</dbReference>
<dbReference type="WBParaSite" id="scf7180000424519.g13359">
    <property type="protein sequence ID" value="scf7180000424519.g13359"/>
    <property type="gene ID" value="scf7180000424519.g13359"/>
</dbReference>
<dbReference type="PANTHER" id="PTHR13140:SF857">
    <property type="entry name" value="MYOSIN-11"/>
    <property type="match status" value="1"/>
</dbReference>
<keyword evidence="2" id="KW-0547">Nucleotide-binding</keyword>
<keyword evidence="7" id="KW-0505">Motor protein</keyword>
<dbReference type="Proteomes" id="UP000887560">
    <property type="component" value="Unplaced"/>
</dbReference>
<dbReference type="AlphaFoldDB" id="A0A915PC58"/>
<dbReference type="GO" id="GO:0005737">
    <property type="term" value="C:cytoplasm"/>
    <property type="evidence" value="ECO:0007669"/>
    <property type="project" value="TreeGrafter"/>
</dbReference>
<evidence type="ECO:0000313" key="13">
    <source>
        <dbReference type="Proteomes" id="UP000887560"/>
    </source>
</evidence>
<evidence type="ECO:0000256" key="1">
    <source>
        <dbReference type="ARBA" id="ARBA00008314"/>
    </source>
</evidence>
<dbReference type="GO" id="GO:0005516">
    <property type="term" value="F:calmodulin binding"/>
    <property type="evidence" value="ECO:0007669"/>
    <property type="project" value="UniProtKB-KW"/>
</dbReference>
<evidence type="ECO:0000313" key="14">
    <source>
        <dbReference type="WBParaSite" id="scf7180000424519.g13359"/>
    </source>
</evidence>
<dbReference type="InterPro" id="IPR036961">
    <property type="entry name" value="Kinesin_motor_dom_sf"/>
</dbReference>
<organism evidence="13 14">
    <name type="scientific">Meloidogyne floridensis</name>
    <dbReference type="NCBI Taxonomy" id="298350"/>
    <lineage>
        <taxon>Eukaryota</taxon>
        <taxon>Metazoa</taxon>
        <taxon>Ecdysozoa</taxon>
        <taxon>Nematoda</taxon>
        <taxon>Chromadorea</taxon>
        <taxon>Rhabditida</taxon>
        <taxon>Tylenchina</taxon>
        <taxon>Tylenchomorpha</taxon>
        <taxon>Tylenchoidea</taxon>
        <taxon>Meloidogynidae</taxon>
        <taxon>Meloidogyninae</taxon>
        <taxon>Meloidogyne</taxon>
    </lineage>
</organism>
<comment type="caution">
    <text evidence="9">Lacks conserved residue(s) required for the propagation of feature annotation.</text>
</comment>
<dbReference type="InterPro" id="IPR004009">
    <property type="entry name" value="SH3_Myosin"/>
</dbReference>
<evidence type="ECO:0000256" key="3">
    <source>
        <dbReference type="ARBA" id="ARBA00022840"/>
    </source>
</evidence>
<evidence type="ECO:0000256" key="8">
    <source>
        <dbReference type="ARBA" id="ARBA00023203"/>
    </source>
</evidence>
<sequence>MLNGGIGNNNNKNEDGGGGPLAARMRITDPMLQAEWAKKRLIWVPHETEGFVKASIISEDADTYTVEFVENGHQLRLSKDDCQKMNPPKFDKVEDMADLTCLNEPSVFDNLKQRYYSELIYTYSGLFCVVMNPYKKLPIYSEAVIESYKGKKRNERPPHVFAIADCAYRSMLQAVLRVVSAVLLLGNIEFKQEKNSDQATLPDDTVAQKICHLLGLPVADFTKAFLRPRIKVGREHVQKAQNKEQAEFGVEAIGKACYERMFKWLVSRINKSLDRTRRTGTSFIGILDIAGFEIFKLNKLNHYNLGYPTGILALLDEQCIFPKATDKSFVEKLFTYHEKHEKFVVPEMRSKSDFAVMHYAGRVDYYSDKWLMKNMDPLNENVVQLMQNSTDQFLAGIWKDAEFAGMGVTELNDTVFGVRTKKGMFRTVGHMHKEQLNKLMTTLRNTFPHFVRCIIPNHDKKVG</sequence>
<evidence type="ECO:0000259" key="12">
    <source>
        <dbReference type="PROSITE" id="PS51844"/>
    </source>
</evidence>
<dbReference type="FunFam" id="1.20.120.720:FF:000001">
    <property type="entry name" value="Myosin heavy chain, muscle"/>
    <property type="match status" value="1"/>
</dbReference>
<evidence type="ECO:0000256" key="4">
    <source>
        <dbReference type="ARBA" id="ARBA00022860"/>
    </source>
</evidence>
<dbReference type="Pfam" id="PF02736">
    <property type="entry name" value="Myosin_N"/>
    <property type="match status" value="1"/>
</dbReference>
<comment type="similarity">
    <text evidence="1 9">Belongs to the TRAFAC class myosin-kinesin ATPase superfamily. Myosin family.</text>
</comment>
<dbReference type="SMART" id="SM00242">
    <property type="entry name" value="MYSc"/>
    <property type="match status" value="1"/>
</dbReference>
<dbReference type="InterPro" id="IPR027417">
    <property type="entry name" value="P-loop_NTPase"/>
</dbReference>
<evidence type="ECO:0000256" key="2">
    <source>
        <dbReference type="ARBA" id="ARBA00022741"/>
    </source>
</evidence>
<name>A0A915PC58_9BILA</name>
<dbReference type="SUPFAM" id="SSF52540">
    <property type="entry name" value="P-loop containing nucleoside triphosphate hydrolases"/>
    <property type="match status" value="1"/>
</dbReference>
<dbReference type="InterPro" id="IPR001609">
    <property type="entry name" value="Myosin_head_motor_dom-like"/>
</dbReference>
<dbReference type="Gene3D" id="3.40.850.10">
    <property type="entry name" value="Kinesin motor domain"/>
    <property type="match status" value="2"/>
</dbReference>
<evidence type="ECO:0000256" key="9">
    <source>
        <dbReference type="PROSITE-ProRule" id="PRU00782"/>
    </source>
</evidence>
<dbReference type="FunFam" id="2.30.30.360:FF:000001">
    <property type="entry name" value="Myosin heavy chain"/>
    <property type="match status" value="1"/>
</dbReference>
<keyword evidence="6 9" id="KW-0518">Myosin</keyword>
<dbReference type="GO" id="GO:0051015">
    <property type="term" value="F:actin filament binding"/>
    <property type="evidence" value="ECO:0007669"/>
    <property type="project" value="InterPro"/>
</dbReference>
<evidence type="ECO:0000256" key="7">
    <source>
        <dbReference type="ARBA" id="ARBA00023175"/>
    </source>
</evidence>
<dbReference type="Gene3D" id="1.20.58.530">
    <property type="match status" value="1"/>
</dbReference>
<evidence type="ECO:0000259" key="11">
    <source>
        <dbReference type="PROSITE" id="PS51456"/>
    </source>
</evidence>
<keyword evidence="3" id="KW-0067">ATP-binding</keyword>
<dbReference type="GO" id="GO:0007015">
    <property type="term" value="P:actin filament organization"/>
    <property type="evidence" value="ECO:0007669"/>
    <property type="project" value="TreeGrafter"/>
</dbReference>
<dbReference type="PROSITE" id="PS51456">
    <property type="entry name" value="MYOSIN_MOTOR"/>
    <property type="match status" value="1"/>
</dbReference>